<dbReference type="STRING" id="383372.Rcas_1337"/>
<reference evidence="1 2" key="1">
    <citation type="submission" date="2007-08" db="EMBL/GenBank/DDBJ databases">
        <title>Complete sequence of Roseiflexus castenholzii DSM 13941.</title>
        <authorList>
            <consortium name="US DOE Joint Genome Institute"/>
            <person name="Copeland A."/>
            <person name="Lucas S."/>
            <person name="Lapidus A."/>
            <person name="Barry K."/>
            <person name="Glavina del Rio T."/>
            <person name="Dalin E."/>
            <person name="Tice H."/>
            <person name="Pitluck S."/>
            <person name="Thompson L.S."/>
            <person name="Brettin T."/>
            <person name="Bruce D."/>
            <person name="Detter J.C."/>
            <person name="Han C."/>
            <person name="Tapia R."/>
            <person name="Schmutz J."/>
            <person name="Larimer F."/>
            <person name="Land M."/>
            <person name="Hauser L."/>
            <person name="Kyrpides N."/>
            <person name="Mikhailova N."/>
            <person name="Bryant D.A."/>
            <person name="Hanada S."/>
            <person name="Tsukatani Y."/>
            <person name="Richardson P."/>
        </authorList>
    </citation>
    <scope>NUCLEOTIDE SEQUENCE [LARGE SCALE GENOMIC DNA]</scope>
    <source>
        <strain evidence="2">DSM 13941 / HLO8</strain>
    </source>
</reference>
<keyword evidence="2" id="KW-1185">Reference proteome</keyword>
<dbReference type="Pfam" id="PF03069">
    <property type="entry name" value="FmdA_AmdA"/>
    <property type="match status" value="2"/>
</dbReference>
<protein>
    <submittedName>
        <fullName evidence="1">Acetamidase/Formamidase</fullName>
    </submittedName>
</protein>
<dbReference type="eggNOG" id="COG2421">
    <property type="taxonomic scope" value="Bacteria"/>
</dbReference>
<accession>A7NIX5</accession>
<dbReference type="Proteomes" id="UP000000263">
    <property type="component" value="Chromosome"/>
</dbReference>
<organism evidence="1 2">
    <name type="scientific">Roseiflexus castenholzii (strain DSM 13941 / HLO8)</name>
    <dbReference type="NCBI Taxonomy" id="383372"/>
    <lineage>
        <taxon>Bacteria</taxon>
        <taxon>Bacillati</taxon>
        <taxon>Chloroflexota</taxon>
        <taxon>Chloroflexia</taxon>
        <taxon>Chloroflexales</taxon>
        <taxon>Roseiflexineae</taxon>
        <taxon>Roseiflexaceae</taxon>
        <taxon>Roseiflexus</taxon>
    </lineage>
</organism>
<dbReference type="PANTHER" id="PTHR31891:SF1">
    <property type="entry name" value="FORMAMIDASE C869.04-RELATED"/>
    <property type="match status" value="1"/>
</dbReference>
<evidence type="ECO:0000313" key="1">
    <source>
        <dbReference type="EMBL" id="ABU57433.1"/>
    </source>
</evidence>
<dbReference type="EMBL" id="CP000804">
    <property type="protein sequence ID" value="ABU57433.1"/>
    <property type="molecule type" value="Genomic_DNA"/>
</dbReference>
<dbReference type="InterPro" id="IPR004304">
    <property type="entry name" value="FmdA_AmdA"/>
</dbReference>
<dbReference type="GO" id="GO:0016811">
    <property type="term" value="F:hydrolase activity, acting on carbon-nitrogen (but not peptide) bonds, in linear amides"/>
    <property type="evidence" value="ECO:0007669"/>
    <property type="project" value="InterPro"/>
</dbReference>
<dbReference type="AlphaFoldDB" id="A7NIX5"/>
<dbReference type="OrthoDB" id="9811740at2"/>
<evidence type="ECO:0000313" key="2">
    <source>
        <dbReference type="Proteomes" id="UP000000263"/>
    </source>
</evidence>
<dbReference type="Gene3D" id="3.10.28.20">
    <property type="entry name" value="Acetamidase/Formamidase-like domains"/>
    <property type="match status" value="1"/>
</dbReference>
<dbReference type="RefSeq" id="WP_012119862.1">
    <property type="nucleotide sequence ID" value="NC_009767.1"/>
</dbReference>
<name>A7NIX5_ROSCS</name>
<dbReference type="HOGENOM" id="CLU_032013_1_0_0"/>
<proteinExistence type="predicted"/>
<sequence length="312" mass="34174">MAEHTLRPDQVHHKWDNSLPPAIEIEPGDIVHCETAEVTNNQVTPGCDASVLTNLDFDQLYPLAGPIFVKGAEPGDILEVEILRMQTLDWGWTGIIPGLGLLANDFTAPYIRHFDLSNGVTAPLRDDIHIPIQPFCGTMGVALDEPGAFDVLPCGKAGGNIDTRHLNVGAKLYLPVFVPGALFSSGDCHAAQGDGEVCVTGIECPMQFSLRFNVLKGRSLRPWSYQFFTPPGPIQPAYDEKGYFVTTAIGPDLMTNAQNAVRDMIAWLEREKGLSREDAYILCSLAGDLRISQIVDAPNWCVSFYMALSVFR</sequence>
<dbReference type="PANTHER" id="PTHR31891">
    <property type="entry name" value="FORMAMIDASE C869.04-RELATED"/>
    <property type="match status" value="1"/>
</dbReference>
<dbReference type="Gene3D" id="2.60.120.580">
    <property type="entry name" value="Acetamidase/Formamidase-like domains"/>
    <property type="match status" value="2"/>
</dbReference>
<dbReference type="KEGG" id="rca:Rcas_1337"/>
<dbReference type="SUPFAM" id="SSF141130">
    <property type="entry name" value="Acetamidase/Formamidase-like"/>
    <property type="match status" value="1"/>
</dbReference>
<gene>
    <name evidence="1" type="ordered locus">Rcas_1337</name>
</gene>